<dbReference type="Proteomes" id="UP000154968">
    <property type="component" value="Segment"/>
</dbReference>
<dbReference type="KEGG" id="vg:16414361"/>
<dbReference type="RefSeq" id="YP_008357320.1">
    <property type="nucleotide sequence ID" value="NC_021901.1"/>
</dbReference>
<dbReference type="GeneID" id="16414361"/>
<accession>S6DDP7</accession>
<dbReference type="EMBL" id="HF920633">
    <property type="protein sequence ID" value="CCV01699.1"/>
    <property type="molecule type" value="Genomic_DNA"/>
</dbReference>
<gene>
    <name evidence="1" type="primary">022R</name>
    <name evidence="1" type="ORF">IIV22_022R</name>
</gene>
<name>S6DDP7_9VIRU</name>
<reference evidence="1 2" key="1">
    <citation type="journal article" date="2013" name="J. Gen. Virol.">
        <title>Complete genome sequence of invertebrate iridescent virus 22 isolated from a blackfly larva.</title>
        <authorList>
            <person name="Piegu B."/>
            <person name="Guizard S."/>
            <person name="Spears T."/>
            <person name="Cruaud C."/>
            <person name="Couloux A."/>
            <person name="Bideshi D.K."/>
            <person name="Federici B.A."/>
            <person name="Bigot Y."/>
        </authorList>
    </citation>
    <scope>NUCLEOTIDE SEQUENCE [LARGE SCALE GENOMIC DNA]</scope>
</reference>
<organism evidence="1 2">
    <name type="scientific">Invertebrate iridescent virus 22</name>
    <dbReference type="NCBI Taxonomy" id="345198"/>
    <lineage>
        <taxon>Viruses</taxon>
        <taxon>Varidnaviria</taxon>
        <taxon>Bamfordvirae</taxon>
        <taxon>Nucleocytoviricota</taxon>
        <taxon>Megaviricetes</taxon>
        <taxon>Pimascovirales</taxon>
        <taxon>Pimascovirales incertae sedis</taxon>
        <taxon>Iridoviridae</taxon>
        <taxon>Betairidovirinae</taxon>
        <taxon>Chloriridovirus</taxon>
        <taxon>Chloriridovirus simulium1</taxon>
    </lineage>
</organism>
<protein>
    <submittedName>
        <fullName evidence="1">Uncharacterized protein</fullName>
    </submittedName>
</protein>
<proteinExistence type="predicted"/>
<evidence type="ECO:0000313" key="2">
    <source>
        <dbReference type="Proteomes" id="UP000154968"/>
    </source>
</evidence>
<dbReference type="Pfam" id="PF19074">
    <property type="entry name" value="DUF5770"/>
    <property type="match status" value="1"/>
</dbReference>
<evidence type="ECO:0000313" key="1">
    <source>
        <dbReference type="EMBL" id="CCV01699.1"/>
    </source>
</evidence>
<keyword evidence="2" id="KW-1185">Reference proteome</keyword>
<dbReference type="InterPro" id="IPR043907">
    <property type="entry name" value="DUF5770"/>
</dbReference>
<sequence length="154" mass="17502">MEEEDDIFENQAEFLAEKNAWDRIGGVDIGLGLGGVINLKKSGYTINEKFKLIALATINIINDLDGNITLNLDEITHLLSLVEKIPDFEYKNPSAFVLGYLVAIQSDYTNIKINKNVLEDVLEINTYIEDQLFSKIENADIVRYTRLCLFNKLK</sequence>